<accession>A0A6A6GYD6</accession>
<feature type="domain" description="PRISE-like Rossmann-fold" evidence="1">
    <location>
        <begin position="93"/>
        <end position="317"/>
    </location>
</feature>
<dbReference type="Gene3D" id="3.40.50.720">
    <property type="entry name" value="NAD(P)-binding Rossmann-like Domain"/>
    <property type="match status" value="1"/>
</dbReference>
<dbReference type="CDD" id="cd08948">
    <property type="entry name" value="5beta-POR_like_SDR_a"/>
    <property type="match status" value="1"/>
</dbReference>
<evidence type="ECO:0000313" key="3">
    <source>
        <dbReference type="Proteomes" id="UP000800092"/>
    </source>
</evidence>
<sequence>MSIQQVQSRGIFHGLPVYPPEVSGLTAIITGANGISGHYMLRVLSQDPQRWSKIYCLSRRPPLIPGGLPPNAQHIPLDFLKDPQDIASGLHAAGVTHVDHIFFYSYIQPPPKQGSTALWSDADEMVRLNSLLLTNFLAALPLAGLRPTRFMLQTGAKHYGVHLGPVKQPQEEDVDARVELEPNFYYPQEDAVFAYCRGALSGSSQKECGWAVGMPGAILGAVPDAAMNLCYPLAVYASVCRRLGQPLRFPGDVPAWQMGSSMSSAMLNAYMEEWMVLAGPKDQRYNVCDASAFAWEGFWPRLAGWYGLEWRGPVEEGYVEAETRFAPRKFGGKGTVRRSFSLTQWAKTEEVQKAWRELADEWGLRETELREPNRVFGFADGTLCRAGPLNFSMDKSRKFGWHGFVDTSESIFEVFNDFVRMKMIPPVPKVNVSFNGGISS</sequence>
<dbReference type="Pfam" id="PF22917">
    <property type="entry name" value="PRISE"/>
    <property type="match status" value="1"/>
</dbReference>
<dbReference type="InterPro" id="IPR055222">
    <property type="entry name" value="PRISE-like_Rossmann-fold"/>
</dbReference>
<reference evidence="2" key="1">
    <citation type="journal article" date="2020" name="Stud. Mycol.">
        <title>101 Dothideomycetes genomes: a test case for predicting lifestyles and emergence of pathogens.</title>
        <authorList>
            <person name="Haridas S."/>
            <person name="Albert R."/>
            <person name="Binder M."/>
            <person name="Bloem J."/>
            <person name="Labutti K."/>
            <person name="Salamov A."/>
            <person name="Andreopoulos B."/>
            <person name="Baker S."/>
            <person name="Barry K."/>
            <person name="Bills G."/>
            <person name="Bluhm B."/>
            <person name="Cannon C."/>
            <person name="Castanera R."/>
            <person name="Culley D."/>
            <person name="Daum C."/>
            <person name="Ezra D."/>
            <person name="Gonzalez J."/>
            <person name="Henrissat B."/>
            <person name="Kuo A."/>
            <person name="Liang C."/>
            <person name="Lipzen A."/>
            <person name="Lutzoni F."/>
            <person name="Magnuson J."/>
            <person name="Mondo S."/>
            <person name="Nolan M."/>
            <person name="Ohm R."/>
            <person name="Pangilinan J."/>
            <person name="Park H.-J."/>
            <person name="Ramirez L."/>
            <person name="Alfaro M."/>
            <person name="Sun H."/>
            <person name="Tritt A."/>
            <person name="Yoshinaga Y."/>
            <person name="Zwiers L.-H."/>
            <person name="Turgeon B."/>
            <person name="Goodwin S."/>
            <person name="Spatafora J."/>
            <person name="Crous P."/>
            <person name="Grigoriev I."/>
        </authorList>
    </citation>
    <scope>NUCLEOTIDE SEQUENCE</scope>
    <source>
        <strain evidence="2">Tuck. ex Michener</strain>
    </source>
</reference>
<gene>
    <name evidence="2" type="ORF">EV356DRAFT_327360</name>
</gene>
<dbReference type="OrthoDB" id="1731983at2759"/>
<dbReference type="PANTHER" id="PTHR32487:SF29">
    <property type="entry name" value="NAD-DEPENDENT EPIMERASE_DEHYDRATASE DOMAIN-CONTAINING PROTEIN"/>
    <property type="match status" value="1"/>
</dbReference>
<name>A0A6A6GYD6_VIRVR</name>
<dbReference type="PANTHER" id="PTHR32487">
    <property type="entry name" value="3-OXO-DELTA(4,5)-STEROID 5-BETA-REDUCTASE"/>
    <property type="match status" value="1"/>
</dbReference>
<dbReference type="AlphaFoldDB" id="A0A6A6GYD6"/>
<evidence type="ECO:0000259" key="1">
    <source>
        <dbReference type="Pfam" id="PF22917"/>
    </source>
</evidence>
<proteinExistence type="predicted"/>
<dbReference type="InterPro" id="IPR036291">
    <property type="entry name" value="NAD(P)-bd_dom_sf"/>
</dbReference>
<dbReference type="Proteomes" id="UP000800092">
    <property type="component" value="Unassembled WGS sequence"/>
</dbReference>
<dbReference type="EMBL" id="ML991838">
    <property type="protein sequence ID" value="KAF2230611.1"/>
    <property type="molecule type" value="Genomic_DNA"/>
</dbReference>
<keyword evidence="3" id="KW-1185">Reference proteome</keyword>
<dbReference type="SUPFAM" id="SSF51735">
    <property type="entry name" value="NAD(P)-binding Rossmann-fold domains"/>
    <property type="match status" value="1"/>
</dbReference>
<protein>
    <recommendedName>
        <fullName evidence="1">PRISE-like Rossmann-fold domain-containing protein</fullName>
    </recommendedName>
</protein>
<organism evidence="2 3">
    <name type="scientific">Viridothelium virens</name>
    <name type="common">Speckled blister lichen</name>
    <name type="synonym">Trypethelium virens</name>
    <dbReference type="NCBI Taxonomy" id="1048519"/>
    <lineage>
        <taxon>Eukaryota</taxon>
        <taxon>Fungi</taxon>
        <taxon>Dikarya</taxon>
        <taxon>Ascomycota</taxon>
        <taxon>Pezizomycotina</taxon>
        <taxon>Dothideomycetes</taxon>
        <taxon>Dothideomycetes incertae sedis</taxon>
        <taxon>Trypetheliales</taxon>
        <taxon>Trypetheliaceae</taxon>
        <taxon>Viridothelium</taxon>
    </lineage>
</organism>
<evidence type="ECO:0000313" key="2">
    <source>
        <dbReference type="EMBL" id="KAF2230611.1"/>
    </source>
</evidence>